<dbReference type="EMBL" id="IACT01002001">
    <property type="protein sequence ID" value="LAC21312.1"/>
    <property type="molecule type" value="mRNA"/>
</dbReference>
<name>A0A6A7FT98_9CRUS</name>
<evidence type="ECO:0000259" key="6">
    <source>
        <dbReference type="Pfam" id="PF02931"/>
    </source>
</evidence>
<dbReference type="Gene3D" id="2.70.170.10">
    <property type="entry name" value="Neurotransmitter-gated ion-channel ligand-binding domain"/>
    <property type="match status" value="1"/>
</dbReference>
<feature type="transmembrane region" description="Helical" evidence="5">
    <location>
        <begin position="276"/>
        <end position="295"/>
    </location>
</feature>
<dbReference type="PROSITE" id="PS00236">
    <property type="entry name" value="NEUROTR_ION_CHANNEL"/>
    <property type="match status" value="1"/>
</dbReference>
<dbReference type="InterPro" id="IPR038050">
    <property type="entry name" value="Neuro_actylchol_rec"/>
</dbReference>
<evidence type="ECO:0000259" key="7">
    <source>
        <dbReference type="Pfam" id="PF02932"/>
    </source>
</evidence>
<feature type="transmembrane region" description="Helical" evidence="5">
    <location>
        <begin position="245"/>
        <end position="264"/>
    </location>
</feature>
<evidence type="ECO:0000313" key="8">
    <source>
        <dbReference type="EMBL" id="LAC21312.1"/>
    </source>
</evidence>
<accession>A0A6A7FT98</accession>
<dbReference type="InterPro" id="IPR006202">
    <property type="entry name" value="Neur_chan_lig-bd"/>
</dbReference>
<keyword evidence="2 5" id="KW-0812">Transmembrane</keyword>
<evidence type="ECO:0000256" key="1">
    <source>
        <dbReference type="ARBA" id="ARBA00004141"/>
    </source>
</evidence>
<dbReference type="AlphaFoldDB" id="A0A6A7FT98"/>
<dbReference type="InterPro" id="IPR036734">
    <property type="entry name" value="Neur_chan_lig-bd_sf"/>
</dbReference>
<evidence type="ECO:0000256" key="4">
    <source>
        <dbReference type="ARBA" id="ARBA00023136"/>
    </source>
</evidence>
<organism evidence="8">
    <name type="scientific">Hirondellea gigas</name>
    <dbReference type="NCBI Taxonomy" id="1518452"/>
    <lineage>
        <taxon>Eukaryota</taxon>
        <taxon>Metazoa</taxon>
        <taxon>Ecdysozoa</taxon>
        <taxon>Arthropoda</taxon>
        <taxon>Crustacea</taxon>
        <taxon>Multicrustacea</taxon>
        <taxon>Malacostraca</taxon>
        <taxon>Eumalacostraca</taxon>
        <taxon>Peracarida</taxon>
        <taxon>Amphipoda</taxon>
        <taxon>Amphilochidea</taxon>
        <taxon>Lysianassida</taxon>
        <taxon>Lysianassidira</taxon>
        <taxon>Lysianassoidea</taxon>
        <taxon>Lysianassidae</taxon>
        <taxon>Hirondellea</taxon>
    </lineage>
</organism>
<proteinExistence type="evidence at transcript level"/>
<keyword evidence="8" id="KW-0675">Receptor</keyword>
<dbReference type="InterPro" id="IPR006029">
    <property type="entry name" value="Neurotrans-gated_channel_TM"/>
</dbReference>
<dbReference type="SUPFAM" id="SSF63712">
    <property type="entry name" value="Nicotinic receptor ligand binding domain-like"/>
    <property type="match status" value="1"/>
</dbReference>
<evidence type="ECO:0000256" key="3">
    <source>
        <dbReference type="ARBA" id="ARBA00022989"/>
    </source>
</evidence>
<feature type="domain" description="Neurotransmitter-gated ion-channel ligand-binding" evidence="6">
    <location>
        <begin position="6"/>
        <end position="210"/>
    </location>
</feature>
<feature type="domain" description="Neurotransmitter-gated ion-channel transmembrane" evidence="7">
    <location>
        <begin position="219"/>
        <end position="449"/>
    </location>
</feature>
<keyword evidence="4 5" id="KW-0472">Membrane</keyword>
<evidence type="ECO:0000256" key="5">
    <source>
        <dbReference type="SAM" id="Phobius"/>
    </source>
</evidence>
<dbReference type="Gene3D" id="1.20.58.390">
    <property type="entry name" value="Neurotransmitter-gated ion-channel transmembrane domain"/>
    <property type="match status" value="1"/>
</dbReference>
<evidence type="ECO:0000256" key="2">
    <source>
        <dbReference type="ARBA" id="ARBA00022692"/>
    </source>
</evidence>
<dbReference type="InterPro" id="IPR018000">
    <property type="entry name" value="Neurotransmitter_ion_chnl_CS"/>
</dbReference>
<reference evidence="8" key="1">
    <citation type="submission" date="2017-11" db="EMBL/GenBank/DDBJ databases">
        <title>The sensing device of the deep-sea amphipod.</title>
        <authorList>
            <person name="Kobayashi H."/>
            <person name="Nagahama T."/>
            <person name="Arai W."/>
            <person name="Sasagawa Y."/>
            <person name="Umeda M."/>
            <person name="Hayashi T."/>
            <person name="Nikaido I."/>
            <person name="Watanabe H."/>
            <person name="Oguri K."/>
            <person name="Kitazato H."/>
            <person name="Fujioka K."/>
            <person name="Kido Y."/>
            <person name="Takami H."/>
        </authorList>
    </citation>
    <scope>NUCLEOTIDE SEQUENCE</scope>
    <source>
        <tissue evidence="8">Whole body</tissue>
    </source>
</reference>
<dbReference type="GO" id="GO:0005230">
    <property type="term" value="F:extracellular ligand-gated monoatomic ion channel activity"/>
    <property type="evidence" value="ECO:0007669"/>
    <property type="project" value="InterPro"/>
</dbReference>
<dbReference type="InterPro" id="IPR006201">
    <property type="entry name" value="Neur_channel"/>
</dbReference>
<feature type="transmembrane region" description="Helical" evidence="5">
    <location>
        <begin position="435"/>
        <end position="454"/>
    </location>
</feature>
<dbReference type="InterPro" id="IPR036719">
    <property type="entry name" value="Neuro-gated_channel_TM_sf"/>
</dbReference>
<dbReference type="Pfam" id="PF02932">
    <property type="entry name" value="Neur_chan_memb"/>
    <property type="match status" value="1"/>
</dbReference>
<dbReference type="FunFam" id="2.70.170.10:FF:000028">
    <property type="entry name" value="AcetylCholine Receptor"/>
    <property type="match status" value="1"/>
</dbReference>
<dbReference type="PANTHER" id="PTHR18945">
    <property type="entry name" value="NEUROTRANSMITTER GATED ION CHANNEL"/>
    <property type="match status" value="1"/>
</dbReference>
<keyword evidence="3 5" id="KW-1133">Transmembrane helix</keyword>
<dbReference type="Pfam" id="PF02931">
    <property type="entry name" value="Neur_chan_LBD"/>
    <property type="match status" value="1"/>
</dbReference>
<comment type="subcellular location">
    <subcellularLocation>
        <location evidence="1">Membrane</location>
        <topology evidence="1">Multi-pass membrane protein</topology>
    </subcellularLocation>
</comment>
<dbReference type="GO" id="GO:0016020">
    <property type="term" value="C:membrane"/>
    <property type="evidence" value="ECO:0007669"/>
    <property type="project" value="UniProtKB-SubCell"/>
</dbReference>
<dbReference type="CDD" id="cd19051">
    <property type="entry name" value="LGIC_TM_cation"/>
    <property type="match status" value="1"/>
</dbReference>
<feature type="transmembrane region" description="Helical" evidence="5">
    <location>
        <begin position="213"/>
        <end position="233"/>
    </location>
</feature>
<dbReference type="SUPFAM" id="SSF90112">
    <property type="entry name" value="Neurotransmitter-gated ion-channel transmembrane pore"/>
    <property type="match status" value="1"/>
</dbReference>
<protein>
    <submittedName>
        <fullName evidence="8">Acetylcholine receptor subunit alpha-1-A-like</fullName>
    </submittedName>
</protein>
<dbReference type="GO" id="GO:0004888">
    <property type="term" value="F:transmembrane signaling receptor activity"/>
    <property type="evidence" value="ECO:0007669"/>
    <property type="project" value="InterPro"/>
</dbReference>
<sequence length="498" mass="56452">MSTAIEQQLLTQLFSNYTSALRPYMHPGQTTNVSMHLVLFSIVSLSTLNQMLVTNNEMLFQWQDLLLQWQPQHYGNITRLVLPHHYTWRPDVMLLNTGGSVFTDATVNTNSILYYDGTVELITKSMYTSTCGVDIAWYPFDRQDCKLKFASWTYDSTQVALSGHPPDLETFTPNPEFFLEDFWFEDSIVDNPCCSNPVTLVTFHLHLLRRSYFIVYFFVLPAAIINMCSLMSFVLPTDCDERVSLTMNCLLAMVVFLMATTQGLPPSPTVPLIGEYYAACTIILSLCIAASVISLRLSSLQRISLPHFCRFILKYLGYALRLPLSSELDEYWDQERKDGKFNPAKLRIHPSSPIGTINDAAHITFPAVDDQDYHRRSLAVLETLVSITKKILQIHTVHTSHSPRHITSGRGSTSMSEHFSVLECQFLTSVVDRMFFLVFIIINVIFATWVMTAAPDMGQKFSFCPYGKGHCAENFNFNDCKNNLEAGRGCAQPPIVID</sequence>